<keyword evidence="4" id="KW-1185">Reference proteome</keyword>
<feature type="transmembrane region" description="Helical" evidence="2">
    <location>
        <begin position="58"/>
        <end position="81"/>
    </location>
</feature>
<dbReference type="EMBL" id="OU963903">
    <property type="protein sequence ID" value="CAH0397909.1"/>
    <property type="molecule type" value="Genomic_DNA"/>
</dbReference>
<gene>
    <name evidence="3" type="ORF">CHILSU_LOCUS1009</name>
</gene>
<reference evidence="3" key="1">
    <citation type="submission" date="2021-12" db="EMBL/GenBank/DDBJ databases">
        <authorList>
            <person name="King R."/>
        </authorList>
    </citation>
    <scope>NUCLEOTIDE SEQUENCE</scope>
</reference>
<feature type="transmembrane region" description="Helical" evidence="2">
    <location>
        <begin position="101"/>
        <end position="121"/>
    </location>
</feature>
<sequence>MGLQSEVCLWTLLGLLRTIFDATLFKVNANLKQVWQMSMPEELSLPVQRALRTMISGVMLVQCFTVYVYLASYIVLLYPVFLEERPTLVLPWLLLAAIRKLLCELTSLALGLGTCVLLGAARPPCIKFVVIKVISIMPSFYTWMLIYSYYHALKVTSVFKNFPAVLPTSEHDYGLELALRRRRAKSLLGEDQLRKNLISDFYNHSPAVTNTDTIHLKSDYSSRMSHGTDTSAEDLKEDINNIESIKLDENLITPVCCEDWLGREVMAPRDTDRILEQFGVMMLRISAFLTNKGTDTNDPETFNSHSIFTELKQSHLDCTAMPPDNADTPPLVGSSSARTASYLRDYPQIFQKKNDIPMNLGRDNSIGRSSPRNKVHDGDNDSIYRKWSNSMASDGSIHVDTKSSEKSNTNEPQLNKDVHDKPSEKSVTFSRNENPRCDYEVKNATNSRVTLGLINNKKESEVKVTTTFSNQTLNESEIRISSITCIKINDEESPVQVKRFSHNI</sequence>
<evidence type="ECO:0000256" key="1">
    <source>
        <dbReference type="SAM" id="MobiDB-lite"/>
    </source>
</evidence>
<protein>
    <submittedName>
        <fullName evidence="3">Uncharacterized protein</fullName>
    </submittedName>
</protein>
<name>A0ABN8AQR3_CHISP</name>
<proteinExistence type="predicted"/>
<feature type="transmembrane region" description="Helical" evidence="2">
    <location>
        <begin position="128"/>
        <end position="150"/>
    </location>
</feature>
<keyword evidence="2" id="KW-0812">Transmembrane</keyword>
<feature type="compositionally biased region" description="Basic and acidic residues" evidence="1">
    <location>
        <begin position="374"/>
        <end position="384"/>
    </location>
</feature>
<evidence type="ECO:0000313" key="4">
    <source>
        <dbReference type="Proteomes" id="UP001153292"/>
    </source>
</evidence>
<evidence type="ECO:0000313" key="3">
    <source>
        <dbReference type="EMBL" id="CAH0397909.1"/>
    </source>
</evidence>
<dbReference type="Proteomes" id="UP001153292">
    <property type="component" value="Chromosome 10"/>
</dbReference>
<feature type="region of interest" description="Disordered" evidence="1">
    <location>
        <begin position="354"/>
        <end position="431"/>
    </location>
</feature>
<feature type="compositionally biased region" description="Basic and acidic residues" evidence="1">
    <location>
        <begin position="414"/>
        <end position="424"/>
    </location>
</feature>
<keyword evidence="2" id="KW-0472">Membrane</keyword>
<organism evidence="3 4">
    <name type="scientific">Chilo suppressalis</name>
    <name type="common">Asiatic rice borer moth</name>
    <dbReference type="NCBI Taxonomy" id="168631"/>
    <lineage>
        <taxon>Eukaryota</taxon>
        <taxon>Metazoa</taxon>
        <taxon>Ecdysozoa</taxon>
        <taxon>Arthropoda</taxon>
        <taxon>Hexapoda</taxon>
        <taxon>Insecta</taxon>
        <taxon>Pterygota</taxon>
        <taxon>Neoptera</taxon>
        <taxon>Endopterygota</taxon>
        <taxon>Lepidoptera</taxon>
        <taxon>Glossata</taxon>
        <taxon>Ditrysia</taxon>
        <taxon>Pyraloidea</taxon>
        <taxon>Crambidae</taxon>
        <taxon>Crambinae</taxon>
        <taxon>Chilo</taxon>
    </lineage>
</organism>
<keyword evidence="2" id="KW-1133">Transmembrane helix</keyword>
<evidence type="ECO:0000256" key="2">
    <source>
        <dbReference type="SAM" id="Phobius"/>
    </source>
</evidence>
<accession>A0ABN8AQR3</accession>